<gene>
    <name evidence="2" type="ORF">NCTC10571_01652</name>
</gene>
<proteinExistence type="predicted"/>
<dbReference type="EMBL" id="UGPP01000001">
    <property type="protein sequence ID" value="STY71496.1"/>
    <property type="molecule type" value="Genomic_DNA"/>
</dbReference>
<reference evidence="2 3" key="1">
    <citation type="submission" date="2018-06" db="EMBL/GenBank/DDBJ databases">
        <authorList>
            <consortium name="Pathogen Informatics"/>
            <person name="Doyle S."/>
        </authorList>
    </citation>
    <scope>NUCLEOTIDE SEQUENCE [LARGE SCALE GENOMIC DNA]</scope>
    <source>
        <strain evidence="2 3">NCTC10571</strain>
    </source>
</reference>
<dbReference type="Proteomes" id="UP000255234">
    <property type="component" value="Unassembled WGS sequence"/>
</dbReference>
<name>A0A378NUE9_9FIRM</name>
<keyword evidence="1" id="KW-0812">Transmembrane</keyword>
<evidence type="ECO:0000256" key="1">
    <source>
        <dbReference type="SAM" id="Phobius"/>
    </source>
</evidence>
<accession>A0A378NUE9</accession>
<keyword evidence="1" id="KW-0472">Membrane</keyword>
<evidence type="ECO:0000313" key="2">
    <source>
        <dbReference type="EMBL" id="STY71496.1"/>
    </source>
</evidence>
<feature type="transmembrane region" description="Helical" evidence="1">
    <location>
        <begin position="26"/>
        <end position="44"/>
    </location>
</feature>
<protein>
    <submittedName>
        <fullName evidence="2">Uncharacterized protein</fullName>
    </submittedName>
</protein>
<dbReference type="AlphaFoldDB" id="A0A378NUE9"/>
<keyword evidence="1" id="KW-1133">Transmembrane helix</keyword>
<evidence type="ECO:0000313" key="3">
    <source>
        <dbReference type="Proteomes" id="UP000255234"/>
    </source>
</evidence>
<sequence length="45" mass="5142">MNNNGPKLVRIPLKTEQEFYKRNIPIIKITSIILCLIATTIFLIG</sequence>
<organism evidence="2 3">
    <name type="scientific">Megamonas hypermegale</name>
    <dbReference type="NCBI Taxonomy" id="158847"/>
    <lineage>
        <taxon>Bacteria</taxon>
        <taxon>Bacillati</taxon>
        <taxon>Bacillota</taxon>
        <taxon>Negativicutes</taxon>
        <taxon>Selenomonadales</taxon>
        <taxon>Selenomonadaceae</taxon>
        <taxon>Megamonas</taxon>
    </lineage>
</organism>